<dbReference type="RefSeq" id="WP_212966018.1">
    <property type="nucleotide sequence ID" value="NZ_BORB01000010.1"/>
</dbReference>
<name>A0ABQ4KH02_9BACI</name>
<dbReference type="EMBL" id="BORB01000010">
    <property type="protein sequence ID" value="GIN57244.1"/>
    <property type="molecule type" value="Genomic_DNA"/>
</dbReference>
<gene>
    <name evidence="1" type="ORF">J8TS2_15630</name>
</gene>
<evidence type="ECO:0000313" key="2">
    <source>
        <dbReference type="Proteomes" id="UP000679950"/>
    </source>
</evidence>
<dbReference type="Proteomes" id="UP000679950">
    <property type="component" value="Unassembled WGS sequence"/>
</dbReference>
<reference evidence="1 2" key="1">
    <citation type="submission" date="2021-03" db="EMBL/GenBank/DDBJ databases">
        <title>Antimicrobial resistance genes in bacteria isolated from Japanese honey, and their potential for conferring macrolide and lincosamide resistance in the American foulbrood pathogen Paenibacillus larvae.</title>
        <authorList>
            <person name="Okamoto M."/>
            <person name="Kumagai M."/>
            <person name="Kanamori H."/>
            <person name="Takamatsu D."/>
        </authorList>
    </citation>
    <scope>NUCLEOTIDE SEQUENCE [LARGE SCALE GENOMIC DNA]</scope>
    <source>
        <strain evidence="1 2">J8TS2</strain>
    </source>
</reference>
<keyword evidence="2" id="KW-1185">Reference proteome</keyword>
<evidence type="ECO:0000313" key="1">
    <source>
        <dbReference type="EMBL" id="GIN57244.1"/>
    </source>
</evidence>
<organism evidence="1 2">
    <name type="scientific">Lederbergia ruris</name>
    <dbReference type="NCBI Taxonomy" id="217495"/>
    <lineage>
        <taxon>Bacteria</taxon>
        <taxon>Bacillati</taxon>
        <taxon>Bacillota</taxon>
        <taxon>Bacilli</taxon>
        <taxon>Bacillales</taxon>
        <taxon>Bacillaceae</taxon>
        <taxon>Lederbergia</taxon>
    </lineage>
</organism>
<protein>
    <submittedName>
        <fullName evidence="1">Uncharacterized protein</fullName>
    </submittedName>
</protein>
<accession>A0ABQ4KH02</accession>
<proteinExistence type="predicted"/>
<sequence>MSMHVEIRRIMTYGKIAGRGYRLVCHGDVENHREIILSPVTYFVDPLQNSMRSILKTTVLLSPSLFVQTVLDLTVKVKDMEWDIRMIIDLKDWLFYIEDIGEGLCMPDEIKVLIFSSFSIQCQQKTLTLDALAARKHIMSKHYPL</sequence>
<comment type="caution">
    <text evidence="1">The sequence shown here is derived from an EMBL/GenBank/DDBJ whole genome shotgun (WGS) entry which is preliminary data.</text>
</comment>